<evidence type="ECO:0000256" key="3">
    <source>
        <dbReference type="ARBA" id="ARBA00022475"/>
    </source>
</evidence>
<name>A0A2Z6AX13_9BACT</name>
<feature type="transmembrane region" description="Helical" evidence="8">
    <location>
        <begin position="139"/>
        <end position="155"/>
    </location>
</feature>
<feature type="binding site" evidence="7">
    <location>
        <position position="194"/>
    </location>
    <ligand>
        <name>Zn(2+)</name>
        <dbReference type="ChEBI" id="CHEBI:29105"/>
    </ligand>
</feature>
<evidence type="ECO:0008006" key="11">
    <source>
        <dbReference type="Google" id="ProtNLM"/>
    </source>
</evidence>
<evidence type="ECO:0000256" key="2">
    <source>
        <dbReference type="ARBA" id="ARBA00008488"/>
    </source>
</evidence>
<proteinExistence type="inferred from homology"/>
<dbReference type="Pfam" id="PF03006">
    <property type="entry name" value="HlyIII"/>
    <property type="match status" value="1"/>
</dbReference>
<dbReference type="InterPro" id="IPR005744">
    <property type="entry name" value="Hy-lIII"/>
</dbReference>
<evidence type="ECO:0000256" key="4">
    <source>
        <dbReference type="ARBA" id="ARBA00022692"/>
    </source>
</evidence>
<feature type="transmembrane region" description="Helical" evidence="8">
    <location>
        <begin position="193"/>
        <end position="213"/>
    </location>
</feature>
<dbReference type="KEGG" id="dfl:DFE_1012"/>
<comment type="similarity">
    <text evidence="2">Belongs to the UPF0073 (Hly-III) family.</text>
</comment>
<dbReference type="GO" id="GO:0005886">
    <property type="term" value="C:plasma membrane"/>
    <property type="evidence" value="ECO:0007669"/>
    <property type="project" value="UniProtKB-SubCell"/>
</dbReference>
<sequence length="220" mass="24997">MISLYKSLRDPVSGLTHLLGALLAIVGLVLLLVESSSPVKPWHLVTFSVFGATMIGLYVASTCYHLIPYDEKRTPRLRKLDHIMIFFMIAGTYTPICLIPIRGAWGWSLFGTVWGLALVGLILKLFWMNAPRWLSTANYLLMGWLVVVGVYPLFQTLPPAALGWLLAGGLFYTIGGVIYALKRPDPWPKYFGFHEIFHIFVMMGTFSHFWVMYRYVTRFA</sequence>
<keyword evidence="7" id="KW-0862">Zinc</keyword>
<evidence type="ECO:0000256" key="1">
    <source>
        <dbReference type="ARBA" id="ARBA00004651"/>
    </source>
</evidence>
<feature type="transmembrane region" description="Helical" evidence="8">
    <location>
        <begin position="107"/>
        <end position="127"/>
    </location>
</feature>
<dbReference type="EMBL" id="AP017378">
    <property type="protein sequence ID" value="BBD07738.1"/>
    <property type="molecule type" value="Genomic_DNA"/>
</dbReference>
<keyword evidence="6 8" id="KW-0472">Membrane</keyword>
<evidence type="ECO:0000256" key="6">
    <source>
        <dbReference type="ARBA" id="ARBA00023136"/>
    </source>
</evidence>
<reference evidence="9 10" key="1">
    <citation type="journal article" date="2018" name="Sci. Adv.">
        <title>Multi-heme cytochromes provide a pathway for survival in energy-limited environments.</title>
        <authorList>
            <person name="Deng X."/>
            <person name="Dohmae N."/>
            <person name="Nealson K.H."/>
            <person name="Hashimoto K."/>
            <person name="Okamoto A."/>
        </authorList>
    </citation>
    <scope>NUCLEOTIDE SEQUENCE [LARGE SCALE GENOMIC DNA]</scope>
    <source>
        <strain evidence="9 10">IS5</strain>
    </source>
</reference>
<evidence type="ECO:0000256" key="8">
    <source>
        <dbReference type="SAM" id="Phobius"/>
    </source>
</evidence>
<accession>A0A2Z6AX13</accession>
<dbReference type="RefSeq" id="WP_420810701.1">
    <property type="nucleotide sequence ID" value="NZ_AP017378.1"/>
</dbReference>
<feature type="binding site" evidence="7">
    <location>
        <position position="198"/>
    </location>
    <ligand>
        <name>Zn(2+)</name>
        <dbReference type="ChEBI" id="CHEBI:29105"/>
    </ligand>
</feature>
<feature type="binding site" evidence="7">
    <location>
        <position position="65"/>
    </location>
    <ligand>
        <name>Zn(2+)</name>
        <dbReference type="ChEBI" id="CHEBI:29105"/>
    </ligand>
</feature>
<dbReference type="GO" id="GO:0046872">
    <property type="term" value="F:metal ion binding"/>
    <property type="evidence" value="ECO:0007669"/>
    <property type="project" value="UniProtKB-KW"/>
</dbReference>
<feature type="transmembrane region" description="Helical" evidence="8">
    <location>
        <begin position="12"/>
        <end position="33"/>
    </location>
</feature>
<evidence type="ECO:0000256" key="5">
    <source>
        <dbReference type="ARBA" id="ARBA00022989"/>
    </source>
</evidence>
<feature type="transmembrane region" description="Helical" evidence="8">
    <location>
        <begin position="161"/>
        <end position="181"/>
    </location>
</feature>
<organism evidence="9 10">
    <name type="scientific">Desulfovibrio ferrophilus</name>
    <dbReference type="NCBI Taxonomy" id="241368"/>
    <lineage>
        <taxon>Bacteria</taxon>
        <taxon>Pseudomonadati</taxon>
        <taxon>Thermodesulfobacteriota</taxon>
        <taxon>Desulfovibrionia</taxon>
        <taxon>Desulfovibrionales</taxon>
        <taxon>Desulfovibrionaceae</taxon>
        <taxon>Desulfovibrio</taxon>
    </lineage>
</organism>
<keyword evidence="7" id="KW-0479">Metal-binding</keyword>
<dbReference type="GO" id="GO:0140911">
    <property type="term" value="F:pore-forming activity"/>
    <property type="evidence" value="ECO:0007669"/>
    <property type="project" value="InterPro"/>
</dbReference>
<dbReference type="PANTHER" id="PTHR20855">
    <property type="entry name" value="ADIPOR/PROGESTIN RECEPTOR-RELATED"/>
    <property type="match status" value="1"/>
</dbReference>
<dbReference type="InterPro" id="IPR004254">
    <property type="entry name" value="AdipoR/HlyIII-related"/>
</dbReference>
<feature type="transmembrane region" description="Helical" evidence="8">
    <location>
        <begin position="45"/>
        <end position="67"/>
    </location>
</feature>
<dbReference type="NCBIfam" id="TIGR01065">
    <property type="entry name" value="hlyIII"/>
    <property type="match status" value="1"/>
</dbReference>
<comment type="subcellular location">
    <subcellularLocation>
        <location evidence="1">Cell membrane</location>
        <topology evidence="1">Multi-pass membrane protein</topology>
    </subcellularLocation>
</comment>
<gene>
    <name evidence="9" type="ORF">DFE_1012</name>
</gene>
<evidence type="ECO:0000313" key="10">
    <source>
        <dbReference type="Proteomes" id="UP000269883"/>
    </source>
</evidence>
<feature type="transmembrane region" description="Helical" evidence="8">
    <location>
        <begin position="79"/>
        <end position="101"/>
    </location>
</feature>
<evidence type="ECO:0000313" key="9">
    <source>
        <dbReference type="EMBL" id="BBD07738.1"/>
    </source>
</evidence>
<keyword evidence="10" id="KW-1185">Reference proteome</keyword>
<dbReference type="PANTHER" id="PTHR20855:SF3">
    <property type="entry name" value="LD03007P"/>
    <property type="match status" value="1"/>
</dbReference>
<dbReference type="Proteomes" id="UP000269883">
    <property type="component" value="Chromosome"/>
</dbReference>
<keyword evidence="3" id="KW-1003">Cell membrane</keyword>
<keyword evidence="5 8" id="KW-1133">Transmembrane helix</keyword>
<dbReference type="AlphaFoldDB" id="A0A2Z6AX13"/>
<keyword evidence="4 8" id="KW-0812">Transmembrane</keyword>
<evidence type="ECO:0000256" key="7">
    <source>
        <dbReference type="PIRSR" id="PIRSR604254-1"/>
    </source>
</evidence>
<protein>
    <recommendedName>
        <fullName evidence="11">Channel protein, hemolysin III family</fullName>
    </recommendedName>
</protein>